<accession>A0A4C1U7E5</accession>
<comment type="caution">
    <text evidence="1">The sequence shown here is derived from an EMBL/GenBank/DDBJ whole genome shotgun (WGS) entry which is preliminary data.</text>
</comment>
<dbReference type="AlphaFoldDB" id="A0A4C1U7E5"/>
<dbReference type="Proteomes" id="UP000299102">
    <property type="component" value="Unassembled WGS sequence"/>
</dbReference>
<organism evidence="1 2">
    <name type="scientific">Eumeta variegata</name>
    <name type="common">Bagworm moth</name>
    <name type="synonym">Eumeta japonica</name>
    <dbReference type="NCBI Taxonomy" id="151549"/>
    <lineage>
        <taxon>Eukaryota</taxon>
        <taxon>Metazoa</taxon>
        <taxon>Ecdysozoa</taxon>
        <taxon>Arthropoda</taxon>
        <taxon>Hexapoda</taxon>
        <taxon>Insecta</taxon>
        <taxon>Pterygota</taxon>
        <taxon>Neoptera</taxon>
        <taxon>Endopterygota</taxon>
        <taxon>Lepidoptera</taxon>
        <taxon>Glossata</taxon>
        <taxon>Ditrysia</taxon>
        <taxon>Tineoidea</taxon>
        <taxon>Psychidae</taxon>
        <taxon>Oiketicinae</taxon>
        <taxon>Eumeta</taxon>
    </lineage>
</organism>
<sequence length="100" mass="11165">MEIAESQVRRCYGCNSWSHPLDDPASGIPSQLADIAHIGLLDQCYCDLAPVRLNHQFRSSKLTSLQVELDEPQRCVASVFSRQLIVGRVNMVLGIRGARR</sequence>
<reference evidence="1 2" key="1">
    <citation type="journal article" date="2019" name="Commun. Biol.">
        <title>The bagworm genome reveals a unique fibroin gene that provides high tensile strength.</title>
        <authorList>
            <person name="Kono N."/>
            <person name="Nakamura H."/>
            <person name="Ohtoshi R."/>
            <person name="Tomita M."/>
            <person name="Numata K."/>
            <person name="Arakawa K."/>
        </authorList>
    </citation>
    <scope>NUCLEOTIDE SEQUENCE [LARGE SCALE GENOMIC DNA]</scope>
</reference>
<dbReference type="EMBL" id="BGZK01000138">
    <property type="protein sequence ID" value="GBP22323.1"/>
    <property type="molecule type" value="Genomic_DNA"/>
</dbReference>
<name>A0A4C1U7E5_EUMVA</name>
<evidence type="ECO:0000313" key="2">
    <source>
        <dbReference type="Proteomes" id="UP000299102"/>
    </source>
</evidence>
<keyword evidence="2" id="KW-1185">Reference proteome</keyword>
<proteinExistence type="predicted"/>
<evidence type="ECO:0000313" key="1">
    <source>
        <dbReference type="EMBL" id="GBP22323.1"/>
    </source>
</evidence>
<gene>
    <name evidence="1" type="ORF">EVAR_22609_1</name>
</gene>
<protein>
    <submittedName>
        <fullName evidence="1">Uncharacterized protein</fullName>
    </submittedName>
</protein>